<dbReference type="PaxDb" id="5141-EFNCRP00000009716"/>
<feature type="compositionally biased region" description="Low complexity" evidence="1">
    <location>
        <begin position="277"/>
        <end position="295"/>
    </location>
</feature>
<feature type="compositionally biased region" description="Basic and acidic residues" evidence="1">
    <location>
        <begin position="203"/>
        <end position="217"/>
    </location>
</feature>
<reference evidence="2 3" key="1">
    <citation type="journal article" date="2003" name="Nature">
        <title>The genome sequence of the filamentous fungus Neurospora crassa.</title>
        <authorList>
            <person name="Galagan J.E."/>
            <person name="Calvo S.E."/>
            <person name="Borkovich K.A."/>
            <person name="Selker E.U."/>
            <person name="Read N.D."/>
            <person name="Jaffe D."/>
            <person name="FitzHugh W."/>
            <person name="Ma L.J."/>
            <person name="Smirnov S."/>
            <person name="Purcell S."/>
            <person name="Rehman B."/>
            <person name="Elkins T."/>
            <person name="Engels R."/>
            <person name="Wang S."/>
            <person name="Nielsen C.B."/>
            <person name="Butler J."/>
            <person name="Endrizzi M."/>
            <person name="Qui D."/>
            <person name="Ianakiev P."/>
            <person name="Bell-Pedersen D."/>
            <person name="Nelson M.A."/>
            <person name="Werner-Washburne M."/>
            <person name="Selitrennikoff C.P."/>
            <person name="Kinsey J.A."/>
            <person name="Braun E.L."/>
            <person name="Zelter A."/>
            <person name="Schulte U."/>
            <person name="Kothe G.O."/>
            <person name="Jedd G."/>
            <person name="Mewes W."/>
            <person name="Staben C."/>
            <person name="Marcotte E."/>
            <person name="Greenberg D."/>
            <person name="Roy A."/>
            <person name="Foley K."/>
            <person name="Naylor J."/>
            <person name="Stange-Thomann N."/>
            <person name="Barrett R."/>
            <person name="Gnerre S."/>
            <person name="Kamal M."/>
            <person name="Kamvysselis M."/>
            <person name="Mauceli E."/>
            <person name="Bielke C."/>
            <person name="Rudd S."/>
            <person name="Frishman D."/>
            <person name="Krystofova S."/>
            <person name="Rasmussen C."/>
            <person name="Metzenberg R.L."/>
            <person name="Perkins D.D."/>
            <person name="Kroken S."/>
            <person name="Cogoni C."/>
            <person name="Macino G."/>
            <person name="Catcheside D."/>
            <person name="Li W."/>
            <person name="Pratt R.J."/>
            <person name="Osmani S.A."/>
            <person name="DeSouza C.P."/>
            <person name="Glass L."/>
            <person name="Orbach M.J."/>
            <person name="Berglund J.A."/>
            <person name="Voelker R."/>
            <person name="Yarden O."/>
            <person name="Plamann M."/>
            <person name="Seiler S."/>
            <person name="Dunlap J."/>
            <person name="Radford A."/>
            <person name="Aramayo R."/>
            <person name="Natvig D.O."/>
            <person name="Alex L.A."/>
            <person name="Mannhaupt G."/>
            <person name="Ebbole D.J."/>
            <person name="Freitag M."/>
            <person name="Paulsen I."/>
            <person name="Sachs M.S."/>
            <person name="Lander E.S."/>
            <person name="Nusbaum C."/>
            <person name="Birren B."/>
        </authorList>
    </citation>
    <scope>NUCLEOTIDE SEQUENCE [LARGE SCALE GENOMIC DNA]</scope>
    <source>
        <strain evidence="3">ATCC 24698 / 74-OR23-1A / CBS 708.71 / DSM 1257 / FGSC 987</strain>
    </source>
</reference>
<dbReference type="KEGG" id="ncr:NCU05669"/>
<dbReference type="HOGENOM" id="CLU_855533_0_0_1"/>
<evidence type="ECO:0000313" key="2">
    <source>
        <dbReference type="EMBL" id="EAA33538.1"/>
    </source>
</evidence>
<dbReference type="Proteomes" id="UP000001805">
    <property type="component" value="Chromosome 3, Linkage Group III"/>
</dbReference>
<sequence>MAGRSNSPRTPSPKSGRTGKITDFFKSVHQSDPKQPTKRELEVEDQDAQPTKKLKRSDDGHGGSMKTARYQVAINTPEPKTRKPASARLLDDTDGGLHESLVGRRDFLSETSARDDGLVEDQQRKASRPVHTPARANAPKCKRPTSSRLLDETDGGLMDSLVGRFKTPRHGKEISRFEEMKSTDGSMHETVNDNVLDDDTEAETIKLDDSEDERSSDQDDEGDYSEEDSSDDEDSEVDDSDKENVDPRNRNRTPSLPPLPATPEHHGNQSETGDGTPSNQSSTSPSPLLLPSPVIDLPPLPSSSSSSSLLVPEHQSTLPSPPSSP</sequence>
<feature type="region of interest" description="Disordered" evidence="1">
    <location>
        <begin position="1"/>
        <end position="325"/>
    </location>
</feature>
<proteinExistence type="predicted"/>
<feature type="compositionally biased region" description="Polar residues" evidence="1">
    <location>
        <begin position="1"/>
        <end position="15"/>
    </location>
</feature>
<dbReference type="InParanoid" id="Q7SAW5"/>
<protein>
    <submittedName>
        <fullName evidence="2">Uncharacterized protein</fullName>
    </submittedName>
</protein>
<feature type="compositionally biased region" description="Basic and acidic residues" evidence="1">
    <location>
        <begin position="170"/>
        <end position="191"/>
    </location>
</feature>
<name>Q7SAW5_NEUCR</name>
<feature type="compositionally biased region" description="Basic and acidic residues" evidence="1">
    <location>
        <begin position="29"/>
        <end position="41"/>
    </location>
</feature>
<dbReference type="OrthoDB" id="4590437at2759"/>
<organism evidence="2 3">
    <name type="scientific">Neurospora crassa (strain ATCC 24698 / 74-OR23-1A / CBS 708.71 / DSM 1257 / FGSC 987)</name>
    <dbReference type="NCBI Taxonomy" id="367110"/>
    <lineage>
        <taxon>Eukaryota</taxon>
        <taxon>Fungi</taxon>
        <taxon>Dikarya</taxon>
        <taxon>Ascomycota</taxon>
        <taxon>Pezizomycotina</taxon>
        <taxon>Sordariomycetes</taxon>
        <taxon>Sordariomycetidae</taxon>
        <taxon>Sordariales</taxon>
        <taxon>Sordariaceae</taxon>
        <taxon>Neurospora</taxon>
    </lineage>
</organism>
<dbReference type="EMBL" id="CM002238">
    <property type="protein sequence ID" value="EAA33538.1"/>
    <property type="molecule type" value="Genomic_DNA"/>
</dbReference>
<feature type="compositionally biased region" description="Basic and acidic residues" evidence="1">
    <location>
        <begin position="89"/>
        <end position="124"/>
    </location>
</feature>
<accession>Q7SAW5</accession>
<dbReference type="RefSeq" id="XP_962774.1">
    <property type="nucleotide sequence ID" value="XM_957681.1"/>
</dbReference>
<gene>
    <name evidence="2" type="ORF">NCU05669</name>
</gene>
<evidence type="ECO:0000313" key="3">
    <source>
        <dbReference type="Proteomes" id="UP000001805"/>
    </source>
</evidence>
<dbReference type="OMA" id="MKTARYQ"/>
<keyword evidence="3" id="KW-1185">Reference proteome</keyword>
<dbReference type="VEuPathDB" id="FungiDB:NCU05669"/>
<dbReference type="AlphaFoldDB" id="Q7SAW5"/>
<evidence type="ECO:0000256" key="1">
    <source>
        <dbReference type="SAM" id="MobiDB-lite"/>
    </source>
</evidence>
<feature type="compositionally biased region" description="Acidic residues" evidence="1">
    <location>
        <begin position="218"/>
        <end position="241"/>
    </location>
</feature>
<dbReference type="GeneID" id="3878922"/>